<evidence type="ECO:0000259" key="2">
    <source>
        <dbReference type="Pfam" id="PF02517"/>
    </source>
</evidence>
<keyword evidence="3" id="KW-0378">Hydrolase</keyword>
<feature type="domain" description="CAAX prenyl protease 2/Lysostaphin resistance protein A-like" evidence="2">
    <location>
        <begin position="190"/>
        <end position="290"/>
    </location>
</feature>
<evidence type="ECO:0000256" key="1">
    <source>
        <dbReference type="SAM" id="Phobius"/>
    </source>
</evidence>
<dbReference type="GO" id="GO:0080120">
    <property type="term" value="P:CAAX-box protein maturation"/>
    <property type="evidence" value="ECO:0007669"/>
    <property type="project" value="UniProtKB-ARBA"/>
</dbReference>
<dbReference type="EMBL" id="QEIN01000376">
    <property type="protein sequence ID" value="RCV48691.1"/>
    <property type="molecule type" value="Genomic_DNA"/>
</dbReference>
<feature type="transmembrane region" description="Helical" evidence="1">
    <location>
        <begin position="189"/>
        <end position="208"/>
    </location>
</feature>
<keyword evidence="1" id="KW-0812">Transmembrane</keyword>
<evidence type="ECO:0000313" key="3">
    <source>
        <dbReference type="EMBL" id="RCV48691.1"/>
    </source>
</evidence>
<keyword evidence="1" id="KW-0472">Membrane</keyword>
<feature type="transmembrane region" description="Helical" evidence="1">
    <location>
        <begin position="158"/>
        <end position="177"/>
    </location>
</feature>
<feature type="transmembrane region" description="Helical" evidence="1">
    <location>
        <begin position="9"/>
        <end position="29"/>
    </location>
</feature>
<protein>
    <submittedName>
        <fullName evidence="3">CPBP family intramembrane metalloprotease domain-containing protein</fullName>
    </submittedName>
</protein>
<evidence type="ECO:0000313" key="4">
    <source>
        <dbReference type="Proteomes" id="UP000253318"/>
    </source>
</evidence>
<feature type="transmembrane region" description="Helical" evidence="1">
    <location>
        <begin position="220"/>
        <end position="240"/>
    </location>
</feature>
<proteinExistence type="predicted"/>
<feature type="transmembrane region" description="Helical" evidence="1">
    <location>
        <begin position="41"/>
        <end position="60"/>
    </location>
</feature>
<reference evidence="3 4" key="1">
    <citation type="submission" date="2018-04" db="EMBL/GenBank/DDBJ databases">
        <title>Novel actinobacteria from marine sediment.</title>
        <authorList>
            <person name="Ng Z.Y."/>
            <person name="Tan G.Y.A."/>
        </authorList>
    </citation>
    <scope>NUCLEOTIDE SEQUENCE [LARGE SCALE GENOMIC DNA]</scope>
    <source>
        <strain evidence="3 4">TPS81</strain>
    </source>
</reference>
<dbReference type="GO" id="GO:0008237">
    <property type="term" value="F:metallopeptidase activity"/>
    <property type="evidence" value="ECO:0007669"/>
    <property type="project" value="UniProtKB-KW"/>
</dbReference>
<comment type="caution">
    <text evidence="3">The sequence shown here is derived from an EMBL/GenBank/DDBJ whole genome shotgun (WGS) entry which is preliminary data.</text>
</comment>
<sequence>MVMLQRRSLWAGLAVYGAALALTALTYPVLEASGGPGGPPLLWGTWVPIAVGLLLTWFAARRAPQQELEKRLDDVLDGHPLGRELVWLMGALVAFLAGVGAMAFVFGQIHADYFVLAVPVARLLFLFVVPVLLVDRAGFSMEGSSTGMPRLAMGVTEPWRWVGMLPVAGCLLALVLGTGERLTPVPDGVALGVFVALVVISVPEEIFFRGMVQTRLERLTDRWSGIVLTSLLFAATYALIGGYAELPRAMPTGGQHDLGLSIATYGVSGLLYGYVWACYRNMWLNILLRGGVITLVVAPSLQIVG</sequence>
<dbReference type="GO" id="GO:0004175">
    <property type="term" value="F:endopeptidase activity"/>
    <property type="evidence" value="ECO:0007669"/>
    <property type="project" value="UniProtKB-ARBA"/>
</dbReference>
<organism evidence="3 4">
    <name type="scientific">Marinitenerispora sediminis</name>
    <dbReference type="NCBI Taxonomy" id="1931232"/>
    <lineage>
        <taxon>Bacteria</taxon>
        <taxon>Bacillati</taxon>
        <taxon>Actinomycetota</taxon>
        <taxon>Actinomycetes</taxon>
        <taxon>Streptosporangiales</taxon>
        <taxon>Nocardiopsidaceae</taxon>
        <taxon>Marinitenerispora</taxon>
    </lineage>
</organism>
<dbReference type="Proteomes" id="UP000253318">
    <property type="component" value="Unassembled WGS sequence"/>
</dbReference>
<keyword evidence="4" id="KW-1185">Reference proteome</keyword>
<keyword evidence="3" id="KW-0645">Protease</keyword>
<gene>
    <name evidence="3" type="ORF">DEF24_26070</name>
</gene>
<feature type="transmembrane region" description="Helical" evidence="1">
    <location>
        <begin position="113"/>
        <end position="134"/>
    </location>
</feature>
<dbReference type="InterPro" id="IPR003675">
    <property type="entry name" value="Rce1/LyrA-like_dom"/>
</dbReference>
<dbReference type="AlphaFoldDB" id="A0A368SY45"/>
<name>A0A368SY45_9ACTN</name>
<keyword evidence="3" id="KW-0482">Metalloprotease</keyword>
<feature type="transmembrane region" description="Helical" evidence="1">
    <location>
        <begin position="85"/>
        <end position="107"/>
    </location>
</feature>
<dbReference type="Pfam" id="PF02517">
    <property type="entry name" value="Rce1-like"/>
    <property type="match status" value="1"/>
</dbReference>
<feature type="transmembrane region" description="Helical" evidence="1">
    <location>
        <begin position="260"/>
        <end position="279"/>
    </location>
</feature>
<feature type="transmembrane region" description="Helical" evidence="1">
    <location>
        <begin position="286"/>
        <end position="304"/>
    </location>
</feature>
<dbReference type="GO" id="GO:0006508">
    <property type="term" value="P:proteolysis"/>
    <property type="evidence" value="ECO:0007669"/>
    <property type="project" value="UniProtKB-KW"/>
</dbReference>
<accession>A0A368SY45</accession>
<keyword evidence="1" id="KW-1133">Transmembrane helix</keyword>